<gene>
    <name evidence="7" type="ORF">OR16_24705</name>
</gene>
<dbReference type="GO" id="GO:0016874">
    <property type="term" value="F:ligase activity"/>
    <property type="evidence" value="ECO:0007669"/>
    <property type="project" value="UniProtKB-KW"/>
</dbReference>
<protein>
    <submittedName>
        <fullName evidence="7">Amino acid adenylation domain-containing protein</fullName>
    </submittedName>
</protein>
<comment type="caution">
    <text evidence="7">The sequence shown here is derived from an EMBL/GenBank/DDBJ whole genome shotgun (WGS) entry which is preliminary data.</text>
</comment>
<dbReference type="SUPFAM" id="SSF56801">
    <property type="entry name" value="Acetyl-CoA synthetase-like"/>
    <property type="match status" value="1"/>
</dbReference>
<dbReference type="GO" id="GO:0031177">
    <property type="term" value="F:phosphopantetheine binding"/>
    <property type="evidence" value="ECO:0007669"/>
    <property type="project" value="InterPro"/>
</dbReference>
<proteinExistence type="predicted"/>
<dbReference type="PROSITE" id="PS00455">
    <property type="entry name" value="AMP_BINDING"/>
    <property type="match status" value="1"/>
</dbReference>
<dbReference type="AlphaFoldDB" id="H1SA22"/>
<dbReference type="InterPro" id="IPR036736">
    <property type="entry name" value="ACP-like_sf"/>
</dbReference>
<organism evidence="7 8">
    <name type="scientific">Cupriavidus basilensis OR16</name>
    <dbReference type="NCBI Taxonomy" id="1127483"/>
    <lineage>
        <taxon>Bacteria</taxon>
        <taxon>Pseudomonadati</taxon>
        <taxon>Pseudomonadota</taxon>
        <taxon>Betaproteobacteria</taxon>
        <taxon>Burkholderiales</taxon>
        <taxon>Burkholderiaceae</taxon>
        <taxon>Cupriavidus</taxon>
    </lineage>
</organism>
<dbReference type="PANTHER" id="PTHR45527:SF10">
    <property type="entry name" value="PYOCHELIN SYNTHASE PCHF"/>
    <property type="match status" value="1"/>
</dbReference>
<dbReference type="InterPro" id="IPR001242">
    <property type="entry name" value="Condensation_dom"/>
</dbReference>
<dbReference type="PATRIC" id="fig|1127483.3.peg.4938"/>
<dbReference type="Gene3D" id="3.30.300.30">
    <property type="match status" value="1"/>
</dbReference>
<dbReference type="OrthoDB" id="9154499at2"/>
<comment type="cofactor">
    <cofactor evidence="1">
        <name>pantetheine 4'-phosphate</name>
        <dbReference type="ChEBI" id="CHEBI:47942"/>
    </cofactor>
</comment>
<dbReference type="Pfam" id="PF00550">
    <property type="entry name" value="PP-binding"/>
    <property type="match status" value="1"/>
</dbReference>
<evidence type="ECO:0000256" key="1">
    <source>
        <dbReference type="ARBA" id="ARBA00001957"/>
    </source>
</evidence>
<dbReference type="Gene3D" id="3.40.50.12780">
    <property type="entry name" value="N-terminal domain of ligase-like"/>
    <property type="match status" value="1"/>
</dbReference>
<dbReference type="SMART" id="SM00823">
    <property type="entry name" value="PKS_PP"/>
    <property type="match status" value="1"/>
</dbReference>
<dbReference type="Pfam" id="PF00501">
    <property type="entry name" value="AMP-binding"/>
    <property type="match status" value="1"/>
</dbReference>
<dbReference type="Gene3D" id="1.10.1200.10">
    <property type="entry name" value="ACP-like"/>
    <property type="match status" value="1"/>
</dbReference>
<dbReference type="InterPro" id="IPR045851">
    <property type="entry name" value="AMP-bd_C_sf"/>
</dbReference>
<comment type="pathway">
    <text evidence="2">Siderophore biosynthesis.</text>
</comment>
<evidence type="ECO:0000256" key="4">
    <source>
        <dbReference type="ARBA" id="ARBA00022553"/>
    </source>
</evidence>
<dbReference type="InterPro" id="IPR020845">
    <property type="entry name" value="AMP-binding_CS"/>
</dbReference>
<dbReference type="GO" id="GO:0044550">
    <property type="term" value="P:secondary metabolite biosynthetic process"/>
    <property type="evidence" value="ECO:0007669"/>
    <property type="project" value="TreeGrafter"/>
</dbReference>
<evidence type="ECO:0000256" key="2">
    <source>
        <dbReference type="ARBA" id="ARBA00004924"/>
    </source>
</evidence>
<keyword evidence="5" id="KW-0436">Ligase</keyword>
<dbReference type="InterPro" id="IPR010071">
    <property type="entry name" value="AA_adenyl_dom"/>
</dbReference>
<dbReference type="InterPro" id="IPR042099">
    <property type="entry name" value="ANL_N_sf"/>
</dbReference>
<dbReference type="Pfam" id="PF00668">
    <property type="entry name" value="Condensation"/>
    <property type="match status" value="2"/>
</dbReference>
<evidence type="ECO:0000313" key="7">
    <source>
        <dbReference type="EMBL" id="EHP40571.1"/>
    </source>
</evidence>
<dbReference type="FunFam" id="3.30.559.10:FF:000023">
    <property type="entry name" value="Non-ribosomal peptide synthetase"/>
    <property type="match status" value="1"/>
</dbReference>
<dbReference type="Gene3D" id="3.30.559.30">
    <property type="entry name" value="Nonribosomal peptide synthetase, condensation domain"/>
    <property type="match status" value="1"/>
</dbReference>
<dbReference type="CDD" id="cd19535">
    <property type="entry name" value="Cyc_NRPS"/>
    <property type="match status" value="1"/>
</dbReference>
<dbReference type="GO" id="GO:0005737">
    <property type="term" value="C:cytoplasm"/>
    <property type="evidence" value="ECO:0007669"/>
    <property type="project" value="TreeGrafter"/>
</dbReference>
<reference evidence="7 8" key="1">
    <citation type="journal article" date="2012" name="J. Bacteriol.">
        <title>De Novo Genome Project of Cupriavidus basilensis OR16.</title>
        <authorList>
            <person name="Cserhati M."/>
            <person name="Kriszt B."/>
            <person name="Szoboszlay S."/>
            <person name="Toth A."/>
            <person name="Szabo I."/>
            <person name="Tancsics A."/>
            <person name="Nagy I."/>
            <person name="Horvath B."/>
            <person name="Nagy I."/>
            <person name="Kukolya J."/>
        </authorList>
    </citation>
    <scope>NUCLEOTIDE SEQUENCE [LARGE SCALE GENOMIC DNA]</scope>
    <source>
        <strain evidence="7 8">OR16</strain>
    </source>
</reference>
<dbReference type="GO" id="GO:0043041">
    <property type="term" value="P:amino acid activation for nonribosomal peptide biosynthetic process"/>
    <property type="evidence" value="ECO:0007669"/>
    <property type="project" value="TreeGrafter"/>
</dbReference>
<feature type="domain" description="Carrier" evidence="6">
    <location>
        <begin position="1005"/>
        <end position="1080"/>
    </location>
</feature>
<name>H1SA22_9BURK</name>
<dbReference type="EMBL" id="AHJE01000062">
    <property type="protein sequence ID" value="EHP40571.1"/>
    <property type="molecule type" value="Genomic_DNA"/>
</dbReference>
<dbReference type="InterPro" id="IPR000873">
    <property type="entry name" value="AMP-dep_synth/lig_dom"/>
</dbReference>
<keyword evidence="3" id="KW-0596">Phosphopantetheine</keyword>
<dbReference type="RefSeq" id="WP_006160285.1">
    <property type="nucleotide sequence ID" value="NZ_AHJE01000062.1"/>
</dbReference>
<evidence type="ECO:0000256" key="3">
    <source>
        <dbReference type="ARBA" id="ARBA00022450"/>
    </source>
</evidence>
<dbReference type="InterPro" id="IPR025110">
    <property type="entry name" value="AMP-bd_C"/>
</dbReference>
<dbReference type="Gene3D" id="3.30.559.10">
    <property type="entry name" value="Chloramphenicol acetyltransferase-like domain"/>
    <property type="match status" value="2"/>
</dbReference>
<evidence type="ECO:0000313" key="8">
    <source>
        <dbReference type="Proteomes" id="UP000005808"/>
    </source>
</evidence>
<sequence>MASEEDLLPRSASRTNRLQERLTAARVQQIRIAPDPERRHRPFALADMQHAYWMGRQATFSHAGAIQFYTQYRCRELDLERLELAWNRLIARHDMLRATVRADGLQQVAPTAPHQSISRGALADLSPSQQQQTLADVQRSMQEECVPLEQWPHSRLHFDALGEGDGYLHVKLDLWNVDGRSLHILFDELAQLYQWPDRALPDLQMQFCDYIAALQEQEASERYQRSLAWWRTKLQTLPPAPVLPRRTGGADNRFQRWSGTLAPEGLARLNDSARRRGLSLAAVILTVYASTLARWSTSRHFTLNVPRFNRPDWHADIGNVIGEFASFSLLEVDLRASASFGEHAMQLQAQLWEDLDHQEVSGIRQLRELARLQRLGEAAGMPIVFTTTPDQREGAALTPQEIGAVFGEPLQVVSRTPQVLVDCQYLVDGGSLLYNWDAMPSAFPEAMLDDMFGVFSGALARLADCDEAWDAPLPSALPPAQVATRAALWKDAQRQEQTSAQALAAHARRSPDAVALILAQGTALSYQELVAQVTTLAGALQQAHIAKGDRVILLLRRGWQQTAALLACQWLGAVAVPVDHNQPESRLLAIANRVEPKVVLINTPAPEQLLAKLPCMALPDHPPKVAIVPIAPATFEPDAVCCIIFTSGSTGLPKGVEIPQGALANFLQYSVRSFGLQASDRVISITAQHHDLALFDQLATFCAGAALVIPDASRDMDPGHWLDLMRAHGVTIWNSVPRFMEMLWTSAQTADGQLPASLRQVILGGDWIAPGLAAHLLQHRGLHLRSIGGPTETVVWNITHKVGIADTKQPSIPYGKPIDNCRYYVLDKQLDDCPDHVPGEMYCGGASLALGYLGDPEQTAEHFLVHPRTGEKIYRTGDQGAYRPDGSLLILGRTDFQINAGGYRCDPLEIESALMAHAGVRRAVALEVARGDSGSILAVCYEPRDQACDEAELRRTCAHRLPVAAIPRIFLPLDRFPLTANGKVDRRALAGLAAQYQQPVRGGRPPENRIEEQLIVIWRTVLDVDITDAEAGFFACGGDSLSATRLLLQIEKAFGVRPPLAMVFTHPTVRAMAVWLSEHQSETEAAPWPQADAHQPRQSWAQQRLWFMAQLAPGSPFFNLCYCLELDGPADARAFARALRRLVERHEPLRCRFPASAPTGTWLTPRSAACSPMKTCGALNRVPRTNG</sequence>
<dbReference type="InterPro" id="IPR023213">
    <property type="entry name" value="CAT-like_dom_sf"/>
</dbReference>
<dbReference type="InterPro" id="IPR009081">
    <property type="entry name" value="PP-bd_ACP"/>
</dbReference>
<dbReference type="SUPFAM" id="SSF52777">
    <property type="entry name" value="CoA-dependent acyltransferases"/>
    <property type="match status" value="3"/>
</dbReference>
<dbReference type="InterPro" id="IPR057737">
    <property type="entry name" value="Condensation_MtbB-like"/>
</dbReference>
<dbReference type="InterPro" id="IPR020806">
    <property type="entry name" value="PKS_PP-bd"/>
</dbReference>
<dbReference type="SUPFAM" id="SSF47336">
    <property type="entry name" value="ACP-like"/>
    <property type="match status" value="1"/>
</dbReference>
<dbReference type="PROSITE" id="PS50075">
    <property type="entry name" value="CARRIER"/>
    <property type="match status" value="1"/>
</dbReference>
<dbReference type="PANTHER" id="PTHR45527">
    <property type="entry name" value="NONRIBOSOMAL PEPTIDE SYNTHETASE"/>
    <property type="match status" value="1"/>
</dbReference>
<evidence type="ECO:0000259" key="6">
    <source>
        <dbReference type="PROSITE" id="PS50075"/>
    </source>
</evidence>
<keyword evidence="4" id="KW-0597">Phosphoprotein</keyword>
<dbReference type="NCBIfam" id="TIGR01733">
    <property type="entry name" value="AA-adenyl-dom"/>
    <property type="match status" value="1"/>
</dbReference>
<evidence type="ECO:0000256" key="5">
    <source>
        <dbReference type="ARBA" id="ARBA00022598"/>
    </source>
</evidence>
<dbReference type="Pfam" id="PF13193">
    <property type="entry name" value="AMP-binding_C"/>
    <property type="match status" value="1"/>
</dbReference>
<dbReference type="FunFam" id="3.30.559.30:FF:000006">
    <property type="entry name" value="Yersiniabactin polyketide/non-ribosomal peptide synthetase"/>
    <property type="match status" value="1"/>
</dbReference>
<accession>H1SA22</accession>
<dbReference type="Proteomes" id="UP000005808">
    <property type="component" value="Unassembled WGS sequence"/>
</dbReference>